<feature type="region of interest" description="Disordered" evidence="1">
    <location>
        <begin position="371"/>
        <end position="399"/>
    </location>
</feature>
<sequence>MTLFQMPDEIQPRIQRHFLRFRSSNRARLTLPSISAGWSSLCFRRLKKLPVDSGTGAPVTIRSAHVSPIRPHRAFVTPPPFLHAGPQTRGGASVVIPFAKDEVLVWLAIEGKNVAVAALMMSRLKYTVLFVPSRVLRLHCSPSGFKYDIFSRGRWSINSPFMQALTRKRPDPLLTRLHQAHHPQEVPILPLQFPRGWKFGCEGKAASQPRFLCPAVTGHLKVIRRLGVCTRTKQNTTTNNHYPAPDPTPNPSLSQPTVLKNLTGGSSYSRTWNARLKMTKWITVVPSPAFPVKHMTDLSGQGIGVEDERDREGRIPKARALPPTTDDEEPILSIGWVRQLGWSPSIFYHVQHITPGLQWVSPATASTVVRDVNRSTRSKHRSRGQTGQGGFPNRGTTQRRRSLLPTLPHLHRLPSLATSPRTKLYLPPRKKIRRDLGQQYLFFTDCSAHNRSHRAALSHVPSSGDRRGKWFTHEYQRDGKVIGQDPQDWNVVGQDRIREALQGISVHGGLHERQVRTNVLDSVWLAGRLPNLQPPSGGPGGQTSKLPTLRRFTLTATAVGKIEEGKIAHPISKQLEISSRIVIPTGNQQPRRAIPTTAPRRLTMPSDQFLHTVYLNRPGKLPGTQSKYFSSRLLDMEQSTPPTPFNYHPLDSNAINPIATLPVDALTCVCEQLESSSAKDVTMLKHEVNQTILALLNVCRSWRYHVISCKSLFRNIAFDISSEESIVTAGVFLNVLRGTAVPINVYARVGQSLNPDPMITALFNRLRPHLSYIIHFEYDGDIASYHSYLNHPTPNLLFFSDNFDTYPGNGPPLFCGQMPRLRALTTLSQAPQIIWATSTLSDLTTLNLGFLGSDLHVPLGSFFDLLRGTPRLESLSVQSFTPAMDPAEDLEDVLLPCLQSLILYHNEFHTLIKKLIPVVSNIQSTNQDHGGFVLRVLLYWVLDSIPSFDGYVKRSVLGLAGTMTLAPQAQVELLQEDSIPLGNPVYQPLFLFTEIDQLTIKGDFAVDVLETLTLHTGAHHLLPRLRVLTITDRALASHTEGRRTLVSCLQSRAIGDTLFSVRLVDASVCNVEFGRLGCIVKREFQERLVGIPGVSHPSVIGDTDDPRFVVISADFHDEGLIPTQPCSDI</sequence>
<accession>A0A9P6HN36</accession>
<evidence type="ECO:0000313" key="3">
    <source>
        <dbReference type="Proteomes" id="UP000736335"/>
    </source>
</evidence>
<dbReference type="Proteomes" id="UP000736335">
    <property type="component" value="Unassembled WGS sequence"/>
</dbReference>
<organism evidence="2 3">
    <name type="scientific">Thelephora terrestris</name>
    <dbReference type="NCBI Taxonomy" id="56493"/>
    <lineage>
        <taxon>Eukaryota</taxon>
        <taxon>Fungi</taxon>
        <taxon>Dikarya</taxon>
        <taxon>Basidiomycota</taxon>
        <taxon>Agaricomycotina</taxon>
        <taxon>Agaricomycetes</taxon>
        <taxon>Thelephorales</taxon>
        <taxon>Thelephoraceae</taxon>
        <taxon>Thelephora</taxon>
    </lineage>
</organism>
<gene>
    <name evidence="2" type="ORF">BJ322DRAFT_1170134</name>
</gene>
<evidence type="ECO:0000256" key="1">
    <source>
        <dbReference type="SAM" id="MobiDB-lite"/>
    </source>
</evidence>
<dbReference type="AlphaFoldDB" id="A0A9P6HN36"/>
<feature type="region of interest" description="Disordered" evidence="1">
    <location>
        <begin position="234"/>
        <end position="255"/>
    </location>
</feature>
<protein>
    <submittedName>
        <fullName evidence="2">Uncharacterized protein</fullName>
    </submittedName>
</protein>
<name>A0A9P6HN36_9AGAM</name>
<reference evidence="2" key="1">
    <citation type="journal article" date="2020" name="Nat. Commun.">
        <title>Large-scale genome sequencing of mycorrhizal fungi provides insights into the early evolution of symbiotic traits.</title>
        <authorList>
            <person name="Miyauchi S."/>
            <person name="Kiss E."/>
            <person name="Kuo A."/>
            <person name="Drula E."/>
            <person name="Kohler A."/>
            <person name="Sanchez-Garcia M."/>
            <person name="Morin E."/>
            <person name="Andreopoulos B."/>
            <person name="Barry K.W."/>
            <person name="Bonito G."/>
            <person name="Buee M."/>
            <person name="Carver A."/>
            <person name="Chen C."/>
            <person name="Cichocki N."/>
            <person name="Clum A."/>
            <person name="Culley D."/>
            <person name="Crous P.W."/>
            <person name="Fauchery L."/>
            <person name="Girlanda M."/>
            <person name="Hayes R.D."/>
            <person name="Keri Z."/>
            <person name="LaButti K."/>
            <person name="Lipzen A."/>
            <person name="Lombard V."/>
            <person name="Magnuson J."/>
            <person name="Maillard F."/>
            <person name="Murat C."/>
            <person name="Nolan M."/>
            <person name="Ohm R.A."/>
            <person name="Pangilinan J."/>
            <person name="Pereira M.F."/>
            <person name="Perotto S."/>
            <person name="Peter M."/>
            <person name="Pfister S."/>
            <person name="Riley R."/>
            <person name="Sitrit Y."/>
            <person name="Stielow J.B."/>
            <person name="Szollosi G."/>
            <person name="Zifcakova L."/>
            <person name="Stursova M."/>
            <person name="Spatafora J.W."/>
            <person name="Tedersoo L."/>
            <person name="Vaario L.M."/>
            <person name="Yamada A."/>
            <person name="Yan M."/>
            <person name="Wang P."/>
            <person name="Xu J."/>
            <person name="Bruns T."/>
            <person name="Baldrian P."/>
            <person name="Vilgalys R."/>
            <person name="Dunand C."/>
            <person name="Henrissat B."/>
            <person name="Grigoriev I.V."/>
            <person name="Hibbett D."/>
            <person name="Nagy L.G."/>
            <person name="Martin F.M."/>
        </authorList>
    </citation>
    <scope>NUCLEOTIDE SEQUENCE</scope>
    <source>
        <strain evidence="2">UH-Tt-Lm1</strain>
    </source>
</reference>
<keyword evidence="3" id="KW-1185">Reference proteome</keyword>
<dbReference type="EMBL" id="WIUZ02000002">
    <property type="protein sequence ID" value="KAF9790764.1"/>
    <property type="molecule type" value="Genomic_DNA"/>
</dbReference>
<evidence type="ECO:0000313" key="2">
    <source>
        <dbReference type="EMBL" id="KAF9790764.1"/>
    </source>
</evidence>
<proteinExistence type="predicted"/>
<comment type="caution">
    <text evidence="2">The sequence shown here is derived from an EMBL/GenBank/DDBJ whole genome shotgun (WGS) entry which is preliminary data.</text>
</comment>
<reference evidence="2" key="2">
    <citation type="submission" date="2020-11" db="EMBL/GenBank/DDBJ databases">
        <authorList>
            <consortium name="DOE Joint Genome Institute"/>
            <person name="Kuo A."/>
            <person name="Miyauchi S."/>
            <person name="Kiss E."/>
            <person name="Drula E."/>
            <person name="Kohler A."/>
            <person name="Sanchez-Garcia M."/>
            <person name="Andreopoulos B."/>
            <person name="Barry K.W."/>
            <person name="Bonito G."/>
            <person name="Buee M."/>
            <person name="Carver A."/>
            <person name="Chen C."/>
            <person name="Cichocki N."/>
            <person name="Clum A."/>
            <person name="Culley D."/>
            <person name="Crous P.W."/>
            <person name="Fauchery L."/>
            <person name="Girlanda M."/>
            <person name="Hayes R."/>
            <person name="Keri Z."/>
            <person name="Labutti K."/>
            <person name="Lipzen A."/>
            <person name="Lombard V."/>
            <person name="Magnuson J."/>
            <person name="Maillard F."/>
            <person name="Morin E."/>
            <person name="Murat C."/>
            <person name="Nolan M."/>
            <person name="Ohm R."/>
            <person name="Pangilinan J."/>
            <person name="Pereira M."/>
            <person name="Perotto S."/>
            <person name="Peter M."/>
            <person name="Riley R."/>
            <person name="Sitrit Y."/>
            <person name="Stielow B."/>
            <person name="Szollosi G."/>
            <person name="Zifcakova L."/>
            <person name="Stursova M."/>
            <person name="Spatafora J.W."/>
            <person name="Tedersoo L."/>
            <person name="Vaario L.-M."/>
            <person name="Yamada A."/>
            <person name="Yan M."/>
            <person name="Wang P."/>
            <person name="Xu J."/>
            <person name="Bruns T."/>
            <person name="Baldrian P."/>
            <person name="Vilgalys R."/>
            <person name="Henrissat B."/>
            <person name="Grigoriev I.V."/>
            <person name="Hibbett D."/>
            <person name="Nagy L.G."/>
            <person name="Martin F.M."/>
        </authorList>
    </citation>
    <scope>NUCLEOTIDE SEQUENCE</scope>
    <source>
        <strain evidence="2">UH-Tt-Lm1</strain>
    </source>
</reference>